<dbReference type="Proteomes" id="UP000321089">
    <property type="component" value="Unassembled WGS sequence"/>
</dbReference>
<dbReference type="SUPFAM" id="SSF88659">
    <property type="entry name" value="Sigma3 and sigma4 domains of RNA polymerase sigma factors"/>
    <property type="match status" value="1"/>
</dbReference>
<dbReference type="GO" id="GO:0003677">
    <property type="term" value="F:DNA binding"/>
    <property type="evidence" value="ECO:0007669"/>
    <property type="project" value="InterPro"/>
</dbReference>
<protein>
    <submittedName>
        <fullName evidence="5">DNA-directed RNA polymerase sigma-70 factor</fullName>
    </submittedName>
</protein>
<dbReference type="PANTHER" id="PTHR43133:SF51">
    <property type="entry name" value="RNA POLYMERASE SIGMA FACTOR"/>
    <property type="match status" value="1"/>
</dbReference>
<dbReference type="GO" id="GO:0016987">
    <property type="term" value="F:sigma factor activity"/>
    <property type="evidence" value="ECO:0007669"/>
    <property type="project" value="UniProtKB-KW"/>
</dbReference>
<accession>A0A0N8VXI6</accession>
<organism evidence="5 6">
    <name type="scientific">Clostridium butyricum</name>
    <dbReference type="NCBI Taxonomy" id="1492"/>
    <lineage>
        <taxon>Bacteria</taxon>
        <taxon>Bacillati</taxon>
        <taxon>Bacillota</taxon>
        <taxon>Clostridia</taxon>
        <taxon>Eubacteriales</taxon>
        <taxon>Clostridiaceae</taxon>
        <taxon>Clostridium</taxon>
    </lineage>
</organism>
<reference evidence="5 6" key="1">
    <citation type="submission" date="2019-07" db="EMBL/GenBank/DDBJ databases">
        <title>Whole genome shotgun sequence of Clostridium butyricum NBRC 3858.</title>
        <authorList>
            <person name="Hosoyama A."/>
            <person name="Uohara A."/>
            <person name="Ohji S."/>
            <person name="Ichikawa N."/>
        </authorList>
    </citation>
    <scope>NUCLEOTIDE SEQUENCE [LARGE SCALE GENOMIC DNA]</scope>
    <source>
        <strain evidence="5 6">NBRC 3858</strain>
    </source>
</reference>
<sequence length="171" mass="20210">MIDEIIFKRAKKGDSESFYKLLEPIKDKLYRSAYVYVENEHDALDCIHEAVIKAIQSLDKLKEPQYFNTWIMKILINTCKDYIKKNSKVILVDIENYKESIATDIQQNQHKEEIYEALSKLTEREKDLIIMRYMDDMSLKDIASKANKPLGTIKSSISRTLKKMRKHMEVR</sequence>
<gene>
    <name evidence="5" type="ORF">CBU02nite_16390</name>
</gene>
<dbReference type="InterPro" id="IPR013249">
    <property type="entry name" value="RNA_pol_sigma70_r4_t2"/>
</dbReference>
<evidence type="ECO:0000256" key="1">
    <source>
        <dbReference type="ARBA" id="ARBA00010641"/>
    </source>
</evidence>
<evidence type="ECO:0000256" key="4">
    <source>
        <dbReference type="ARBA" id="ARBA00023163"/>
    </source>
</evidence>
<keyword evidence="4" id="KW-0804">Transcription</keyword>
<dbReference type="InterPro" id="IPR013324">
    <property type="entry name" value="RNA_pol_sigma_r3/r4-like"/>
</dbReference>
<evidence type="ECO:0000256" key="3">
    <source>
        <dbReference type="ARBA" id="ARBA00023082"/>
    </source>
</evidence>
<dbReference type="EMBL" id="BKBC01000017">
    <property type="protein sequence ID" value="GEQ21133.1"/>
    <property type="molecule type" value="Genomic_DNA"/>
</dbReference>
<dbReference type="InterPro" id="IPR014284">
    <property type="entry name" value="RNA_pol_sigma-70_dom"/>
</dbReference>
<dbReference type="InterPro" id="IPR007627">
    <property type="entry name" value="RNA_pol_sigma70_r2"/>
</dbReference>
<keyword evidence="2" id="KW-0805">Transcription regulation</keyword>
<proteinExistence type="inferred from homology"/>
<dbReference type="Gene3D" id="1.10.10.10">
    <property type="entry name" value="Winged helix-like DNA-binding domain superfamily/Winged helix DNA-binding domain"/>
    <property type="match status" value="1"/>
</dbReference>
<dbReference type="CDD" id="cd06171">
    <property type="entry name" value="Sigma70_r4"/>
    <property type="match status" value="1"/>
</dbReference>
<evidence type="ECO:0000313" key="6">
    <source>
        <dbReference type="Proteomes" id="UP000321089"/>
    </source>
</evidence>
<dbReference type="NCBIfam" id="TIGR02937">
    <property type="entry name" value="sigma70-ECF"/>
    <property type="match status" value="1"/>
</dbReference>
<keyword evidence="3" id="KW-0731">Sigma factor</keyword>
<dbReference type="Gene3D" id="1.10.1740.10">
    <property type="match status" value="1"/>
</dbReference>
<evidence type="ECO:0000256" key="2">
    <source>
        <dbReference type="ARBA" id="ARBA00023015"/>
    </source>
</evidence>
<dbReference type="AlphaFoldDB" id="A0A0N8VXI6"/>
<dbReference type="InterPro" id="IPR036388">
    <property type="entry name" value="WH-like_DNA-bd_sf"/>
</dbReference>
<dbReference type="GO" id="GO:0006352">
    <property type="term" value="P:DNA-templated transcription initiation"/>
    <property type="evidence" value="ECO:0007669"/>
    <property type="project" value="InterPro"/>
</dbReference>
<dbReference type="SUPFAM" id="SSF88946">
    <property type="entry name" value="Sigma2 domain of RNA polymerase sigma factors"/>
    <property type="match status" value="1"/>
</dbReference>
<name>A0A0N8VXI6_CLOBU</name>
<dbReference type="RefSeq" id="WP_002583090.1">
    <property type="nucleotide sequence ID" value="NZ_BKBB01000031.1"/>
</dbReference>
<keyword evidence="5" id="KW-0240">DNA-directed RNA polymerase</keyword>
<dbReference type="Pfam" id="PF04542">
    <property type="entry name" value="Sigma70_r2"/>
    <property type="match status" value="1"/>
</dbReference>
<evidence type="ECO:0000313" key="5">
    <source>
        <dbReference type="EMBL" id="GEQ21133.1"/>
    </source>
</evidence>
<dbReference type="InterPro" id="IPR013325">
    <property type="entry name" value="RNA_pol_sigma_r2"/>
</dbReference>
<comment type="caution">
    <text evidence="5">The sequence shown here is derived from an EMBL/GenBank/DDBJ whole genome shotgun (WGS) entry which is preliminary data.</text>
</comment>
<dbReference type="Pfam" id="PF08281">
    <property type="entry name" value="Sigma70_r4_2"/>
    <property type="match status" value="1"/>
</dbReference>
<dbReference type="PANTHER" id="PTHR43133">
    <property type="entry name" value="RNA POLYMERASE ECF-TYPE SIGMA FACTO"/>
    <property type="match status" value="1"/>
</dbReference>
<dbReference type="InterPro" id="IPR039425">
    <property type="entry name" value="RNA_pol_sigma-70-like"/>
</dbReference>
<comment type="similarity">
    <text evidence="1">Belongs to the sigma-70 factor family. ECF subfamily.</text>
</comment>
<dbReference type="GO" id="GO:0000428">
    <property type="term" value="C:DNA-directed RNA polymerase complex"/>
    <property type="evidence" value="ECO:0007669"/>
    <property type="project" value="UniProtKB-KW"/>
</dbReference>